<dbReference type="eggNOG" id="COG1496">
    <property type="taxonomic scope" value="Bacteria"/>
</dbReference>
<dbReference type="SUPFAM" id="SSF64438">
    <property type="entry name" value="CNF1/YfiH-like putative cysteine hydrolases"/>
    <property type="match status" value="1"/>
</dbReference>
<evidence type="ECO:0000313" key="11">
    <source>
        <dbReference type="EMBL" id="AEE14627.1"/>
    </source>
</evidence>
<dbReference type="PANTHER" id="PTHR30616:SF2">
    <property type="entry name" value="PURINE NUCLEOSIDE PHOSPHORYLASE LACC1"/>
    <property type="match status" value="1"/>
</dbReference>
<comment type="catalytic activity">
    <reaction evidence="8">
        <text>adenosine + phosphate = alpha-D-ribose 1-phosphate + adenine</text>
        <dbReference type="Rhea" id="RHEA:27642"/>
        <dbReference type="ChEBI" id="CHEBI:16335"/>
        <dbReference type="ChEBI" id="CHEBI:16708"/>
        <dbReference type="ChEBI" id="CHEBI:43474"/>
        <dbReference type="ChEBI" id="CHEBI:57720"/>
        <dbReference type="EC" id="2.4.2.1"/>
    </reaction>
    <physiologicalReaction direction="left-to-right" evidence="8">
        <dbReference type="Rhea" id="RHEA:27643"/>
    </physiologicalReaction>
</comment>
<evidence type="ECO:0000256" key="4">
    <source>
        <dbReference type="ARBA" id="ARBA00022723"/>
    </source>
</evidence>
<dbReference type="CDD" id="cd16833">
    <property type="entry name" value="YfiH"/>
    <property type="match status" value="1"/>
</dbReference>
<keyword evidence="12" id="KW-1185">Reference proteome</keyword>
<evidence type="ECO:0000256" key="1">
    <source>
        <dbReference type="ARBA" id="ARBA00000553"/>
    </source>
</evidence>
<dbReference type="PANTHER" id="PTHR30616">
    <property type="entry name" value="UNCHARACTERIZED PROTEIN YFIH"/>
    <property type="match status" value="1"/>
</dbReference>
<keyword evidence="4" id="KW-0479">Metal-binding</keyword>
<dbReference type="GO" id="GO:0017061">
    <property type="term" value="F:S-methyl-5-thioadenosine phosphorylase activity"/>
    <property type="evidence" value="ECO:0007669"/>
    <property type="project" value="UniProtKB-EC"/>
</dbReference>
<dbReference type="HOGENOM" id="CLU_065784_0_0_9"/>
<keyword evidence="6" id="KW-0862">Zinc</keyword>
<dbReference type="GO" id="GO:0005507">
    <property type="term" value="F:copper ion binding"/>
    <property type="evidence" value="ECO:0007669"/>
    <property type="project" value="TreeGrafter"/>
</dbReference>
<organism evidence="11 12">
    <name type="scientific">Thermodesulfobium narugense DSM 14796</name>
    <dbReference type="NCBI Taxonomy" id="747365"/>
    <lineage>
        <taxon>Bacteria</taxon>
        <taxon>Pseudomonadati</taxon>
        <taxon>Thermodesulfobiota</taxon>
        <taxon>Thermodesulfobiia</taxon>
        <taxon>Thermodesulfobiales</taxon>
        <taxon>Thermodesulfobiaceae</taxon>
        <taxon>Thermodesulfobium</taxon>
    </lineage>
</organism>
<dbReference type="InterPro" id="IPR003730">
    <property type="entry name" value="Cu_polyphenol_OxRdtase"/>
</dbReference>
<evidence type="ECO:0000256" key="5">
    <source>
        <dbReference type="ARBA" id="ARBA00022801"/>
    </source>
</evidence>
<dbReference type="InterPro" id="IPR038371">
    <property type="entry name" value="Cu_polyphenol_OxRdtase_sf"/>
</dbReference>
<dbReference type="Proteomes" id="UP000011765">
    <property type="component" value="Chromosome"/>
</dbReference>
<reference evidence="11 12" key="1">
    <citation type="submission" date="2011-04" db="EMBL/GenBank/DDBJ databases">
        <title>The complete genome of Thermodesulfobium narugense DSM 14796.</title>
        <authorList>
            <consortium name="US DOE Joint Genome Institute (JGI-PGF)"/>
            <person name="Lucas S."/>
            <person name="Han J."/>
            <person name="Lapidus A."/>
            <person name="Bruce D."/>
            <person name="Goodwin L."/>
            <person name="Pitluck S."/>
            <person name="Peters L."/>
            <person name="Kyrpides N."/>
            <person name="Mavromatis K."/>
            <person name="Pagani I."/>
            <person name="Ivanova N."/>
            <person name="Ovchinnikova G."/>
            <person name="Zhang X."/>
            <person name="Saunders L."/>
            <person name="Detter J.C."/>
            <person name="Tapia R."/>
            <person name="Han C."/>
            <person name="Land M."/>
            <person name="Hauser L."/>
            <person name="Markowitz V."/>
            <person name="Cheng J.-F."/>
            <person name="Hugenholtz P."/>
            <person name="Woyke T."/>
            <person name="Wu D."/>
            <person name="Spring S."/>
            <person name="Schroeder M."/>
            <person name="Brambilla E."/>
            <person name="Klenk H.-P."/>
            <person name="Eisen J.A."/>
        </authorList>
    </citation>
    <scope>NUCLEOTIDE SEQUENCE [LARGE SCALE GENOMIC DNA]</scope>
    <source>
        <strain evidence="11 12">DSM 14796</strain>
    </source>
</reference>
<comment type="similarity">
    <text evidence="2 10">Belongs to the purine nucleoside phosphorylase YfiH/LACC1 family.</text>
</comment>
<evidence type="ECO:0000256" key="6">
    <source>
        <dbReference type="ARBA" id="ARBA00022833"/>
    </source>
</evidence>
<dbReference type="EMBL" id="CP002690">
    <property type="protein sequence ID" value="AEE14627.1"/>
    <property type="molecule type" value="Genomic_DNA"/>
</dbReference>
<accession>M1E4W8</accession>
<dbReference type="Pfam" id="PF02578">
    <property type="entry name" value="Cu-oxidase_4"/>
    <property type="match status" value="1"/>
</dbReference>
<keyword evidence="3" id="KW-0808">Transferase</keyword>
<name>M1E4W8_9BACT</name>
<evidence type="ECO:0000256" key="7">
    <source>
        <dbReference type="ARBA" id="ARBA00047989"/>
    </source>
</evidence>
<evidence type="ECO:0000256" key="9">
    <source>
        <dbReference type="ARBA" id="ARBA00049893"/>
    </source>
</evidence>
<evidence type="ECO:0000256" key="10">
    <source>
        <dbReference type="RuleBase" id="RU361274"/>
    </source>
</evidence>
<evidence type="ECO:0000313" key="12">
    <source>
        <dbReference type="Proteomes" id="UP000011765"/>
    </source>
</evidence>
<dbReference type="GO" id="GO:0016787">
    <property type="term" value="F:hydrolase activity"/>
    <property type="evidence" value="ECO:0007669"/>
    <property type="project" value="UniProtKB-KW"/>
</dbReference>
<dbReference type="OrthoDB" id="4279at2"/>
<dbReference type="KEGG" id="tnr:Thena_0998"/>
<dbReference type="Gene3D" id="3.60.140.10">
    <property type="entry name" value="CNF1/YfiH-like putative cysteine hydrolases"/>
    <property type="match status" value="1"/>
</dbReference>
<evidence type="ECO:0000256" key="8">
    <source>
        <dbReference type="ARBA" id="ARBA00048968"/>
    </source>
</evidence>
<dbReference type="InterPro" id="IPR011324">
    <property type="entry name" value="Cytotoxic_necrot_fac-like_cat"/>
</dbReference>
<evidence type="ECO:0000256" key="3">
    <source>
        <dbReference type="ARBA" id="ARBA00022679"/>
    </source>
</evidence>
<comment type="catalytic activity">
    <reaction evidence="7">
        <text>adenosine + H2O + H(+) = inosine + NH4(+)</text>
        <dbReference type="Rhea" id="RHEA:24408"/>
        <dbReference type="ChEBI" id="CHEBI:15377"/>
        <dbReference type="ChEBI" id="CHEBI:15378"/>
        <dbReference type="ChEBI" id="CHEBI:16335"/>
        <dbReference type="ChEBI" id="CHEBI:17596"/>
        <dbReference type="ChEBI" id="CHEBI:28938"/>
        <dbReference type="EC" id="3.5.4.4"/>
    </reaction>
    <physiologicalReaction direction="left-to-right" evidence="7">
        <dbReference type="Rhea" id="RHEA:24409"/>
    </physiologicalReaction>
</comment>
<dbReference type="RefSeq" id="WP_013756350.1">
    <property type="nucleotide sequence ID" value="NC_015499.1"/>
</dbReference>
<keyword evidence="5" id="KW-0378">Hydrolase</keyword>
<comment type="catalytic activity">
    <reaction evidence="9">
        <text>S-methyl-5'-thioadenosine + phosphate = 5-(methylsulfanyl)-alpha-D-ribose 1-phosphate + adenine</text>
        <dbReference type="Rhea" id="RHEA:11852"/>
        <dbReference type="ChEBI" id="CHEBI:16708"/>
        <dbReference type="ChEBI" id="CHEBI:17509"/>
        <dbReference type="ChEBI" id="CHEBI:43474"/>
        <dbReference type="ChEBI" id="CHEBI:58533"/>
        <dbReference type="EC" id="2.4.2.28"/>
    </reaction>
    <physiologicalReaction direction="left-to-right" evidence="9">
        <dbReference type="Rhea" id="RHEA:11853"/>
    </physiologicalReaction>
</comment>
<evidence type="ECO:0000256" key="2">
    <source>
        <dbReference type="ARBA" id="ARBA00007353"/>
    </source>
</evidence>
<comment type="catalytic activity">
    <reaction evidence="1">
        <text>inosine + phosphate = alpha-D-ribose 1-phosphate + hypoxanthine</text>
        <dbReference type="Rhea" id="RHEA:27646"/>
        <dbReference type="ChEBI" id="CHEBI:17368"/>
        <dbReference type="ChEBI" id="CHEBI:17596"/>
        <dbReference type="ChEBI" id="CHEBI:43474"/>
        <dbReference type="ChEBI" id="CHEBI:57720"/>
        <dbReference type="EC" id="2.4.2.1"/>
    </reaction>
    <physiologicalReaction direction="left-to-right" evidence="1">
        <dbReference type="Rhea" id="RHEA:27647"/>
    </physiologicalReaction>
</comment>
<proteinExistence type="inferred from homology"/>
<dbReference type="NCBIfam" id="TIGR00726">
    <property type="entry name" value="peptidoglycan editing factor PgeF"/>
    <property type="match status" value="1"/>
</dbReference>
<dbReference type="STRING" id="747365.Thena_0998"/>
<gene>
    <name evidence="11" type="ORF">Thena_0998</name>
</gene>
<dbReference type="AlphaFoldDB" id="M1E4W8"/>
<sequence length="255" mass="29386">MSEQLNYPFIFNSQSLIQDERLLHLGIKHGFSTRLNGVSQKPYDSLNLSFQTGDLPENVIENRKILSSQTHVETSWCEAEQIHSFYVAQVSSAETIKRADGLITSKNNLPLFVKTADCYPVLITEKRRSFIAVLHIGWRGLYKGIIESFFDIIKFGRIKPQNLIVSIGPGISWKHLEVDKDIAESFEAHEDLSFHVKKHEEKYFIDIAGGIEHIFRKYDVFDICSLKLCTYEREDLFFSYRRSKVTGRQGAIISF</sequence>
<protein>
    <recommendedName>
        <fullName evidence="10">Purine nucleoside phosphorylase</fullName>
    </recommendedName>
</protein>